<dbReference type="Gene3D" id="3.40.50.1820">
    <property type="entry name" value="alpha/beta hydrolase"/>
    <property type="match status" value="1"/>
</dbReference>
<gene>
    <name evidence="1" type="ORF">ACFYKT_16775</name>
</gene>
<accession>A0ABW6K4U5</accession>
<keyword evidence="1" id="KW-0808">Transferase</keyword>
<keyword evidence="2" id="KW-1185">Reference proteome</keyword>
<reference evidence="1 2" key="1">
    <citation type="submission" date="2024-08" db="EMBL/GenBank/DDBJ databases">
        <title>Two novel Cytobacillus novel species.</title>
        <authorList>
            <person name="Liu G."/>
        </authorList>
    </citation>
    <scope>NUCLEOTIDE SEQUENCE [LARGE SCALE GENOMIC DNA]</scope>
    <source>
        <strain evidence="1 2">FJAT-53684</strain>
    </source>
</reference>
<evidence type="ECO:0000313" key="1">
    <source>
        <dbReference type="EMBL" id="MFE8697998.1"/>
    </source>
</evidence>
<dbReference type="InterPro" id="IPR029058">
    <property type="entry name" value="AB_hydrolase_fold"/>
</dbReference>
<dbReference type="Proteomes" id="UP001601058">
    <property type="component" value="Unassembled WGS sequence"/>
</dbReference>
<name>A0ABW6K4U5_9BACI</name>
<organism evidence="1 2">
    <name type="scientific">Cytobacillus mangrovibacter</name>
    <dbReference type="NCBI Taxonomy" id="3299024"/>
    <lineage>
        <taxon>Bacteria</taxon>
        <taxon>Bacillati</taxon>
        <taxon>Bacillota</taxon>
        <taxon>Bacilli</taxon>
        <taxon>Bacillales</taxon>
        <taxon>Bacillaceae</taxon>
        <taxon>Cytobacillus</taxon>
    </lineage>
</organism>
<dbReference type="InterPro" id="IPR003386">
    <property type="entry name" value="LACT/PDAT_acylTrfase"/>
</dbReference>
<dbReference type="RefSeq" id="WP_389221969.1">
    <property type="nucleotide sequence ID" value="NZ_JBIACJ010000009.1"/>
</dbReference>
<comment type="caution">
    <text evidence="1">The sequence shown here is derived from an EMBL/GenBank/DDBJ whole genome shotgun (WGS) entry which is preliminary data.</text>
</comment>
<dbReference type="EMBL" id="JBIACJ010000009">
    <property type="protein sequence ID" value="MFE8697998.1"/>
    <property type="molecule type" value="Genomic_DNA"/>
</dbReference>
<dbReference type="SUPFAM" id="SSF53474">
    <property type="entry name" value="alpha/beta-Hydrolases"/>
    <property type="match status" value="1"/>
</dbReference>
<evidence type="ECO:0000313" key="2">
    <source>
        <dbReference type="Proteomes" id="UP001601058"/>
    </source>
</evidence>
<keyword evidence="1" id="KW-0012">Acyltransferase</keyword>
<proteinExistence type="predicted"/>
<sequence>MSDLRVGVIIIHGTMGSVLKKEGKKIWPLHYGSQEHYLKSLTPITNSVEPSHMLATYQPLKTVLKLSFDIVEEFVYDWRLNNIEHSSLLKSKIASMNVDEVHIVAHSMGGIIAKLCLVEHEGDSDLEKVKKLITLGTPWQGSMDAVKTLLYGSRIPDKYLKFIDKESSKEISVHFPSVYQLLPNDKYLKELKTLNCVPYYLNDNYYDQFEVFFKDVLQERFVENHSYEKVFSEFYEILKKEVPSHIDLHEVIGTGKPTIKIISENSRKEPYVSYDEGDGTVPLLSAYSNLQDRQNYFPYFVNKASHNGMTCNPDIISLVKDIILGIEFTPNFAVFNDLDSQMYRKFSGYISKVACPVDISIRDNDGNIIYGNIESMYDEEIRALIQKDYQVENIGSTTYVIFDENDNTNIKNFDGLVIDAYDKGLTSISLDKYEDGKITQRQAFKTFEIDPNLQAELILKDDTNKSSLVITKKGEIEQTFHLNDIAIDENKVNTPSTLISLSGESIIQLENKNIFFGTDKISFRIKEVIHGDFEPKQTFIIINGKEFTIKNNEFNLDILLLKHGENVIEFFTIDEYDYSESKNKIILYYFHQIMSKVEISFNDKIYWVQLSEDQTYSHIANLYKLERTQPIYRFQNNEGVTGYQVVYSGVERQMQVHYTDIFGNMNSYEYLIDELLAKKIIKGAATVSDVELFVRKLNLTNLTYQFHLNKSGNHKVLNDNNLNRSTEFEIFSDTSIIEITKNVELDVSFESFSEHISVTSEIDQYNFIFKVLDIDQQYVRDLNLVAEIIFSINPEKGLEGKQYKENFEVEYMASTGSYKLILNLNGIKKIIDGYWKPQDKVLSTAKLYITNTKNNAIIRGLDLKIAK</sequence>
<dbReference type="Pfam" id="PF02450">
    <property type="entry name" value="LCAT"/>
    <property type="match status" value="1"/>
</dbReference>
<dbReference type="GO" id="GO:0016746">
    <property type="term" value="F:acyltransferase activity"/>
    <property type="evidence" value="ECO:0007669"/>
    <property type="project" value="UniProtKB-KW"/>
</dbReference>
<protein>
    <submittedName>
        <fullName evidence="1">Acyltransferase</fullName>
    </submittedName>
</protein>
<dbReference type="PANTHER" id="PTHR11440">
    <property type="entry name" value="LECITHIN-CHOLESTEROL ACYLTRANSFERASE-RELATED"/>
    <property type="match status" value="1"/>
</dbReference>